<evidence type="ECO:0000313" key="3">
    <source>
        <dbReference type="Proteomes" id="UP001173801"/>
    </source>
</evidence>
<sequence>MKLIITRFRDIHDGTLGRFTLMDGKKELLKGFSLEPAGKDEVRRGLDRRVPVGVYDVAWHNSPKFKRLLPLLHNENVPKNRYILIHHGNFPKDTEGCILLGGSFDNKGVYNSKDMLDRFLGLTINQKLTVEIKSGILKGE</sequence>
<dbReference type="RefSeq" id="WP_284936834.1">
    <property type="nucleotide sequence ID" value="NZ_JANURM010000002.1"/>
</dbReference>
<dbReference type="EMBL" id="JANURM010000002">
    <property type="protein sequence ID" value="MDL0088177.1"/>
    <property type="molecule type" value="Genomic_DNA"/>
</dbReference>
<reference evidence="2" key="1">
    <citation type="submission" date="2022-08" db="EMBL/GenBank/DDBJ databases">
        <authorList>
            <person name="Wang H."/>
        </authorList>
    </citation>
    <scope>NUCLEOTIDE SEQUENCE</scope>
    <source>
        <strain evidence="2">PS10</strain>
    </source>
</reference>
<accession>A0ABT7HMM9</accession>
<reference evidence="2" key="2">
    <citation type="journal article" date="2023" name="Microorganisms">
        <title>Isolation and Genomic Characteristics of Cat-Borne Campylobacter felis sp. nov. and Sheep-Borne Campylobacter ovis sp. nov.</title>
        <authorList>
            <person name="Wang H."/>
            <person name="Li Y."/>
            <person name="Gu Y."/>
            <person name="Zhou G."/>
            <person name="Chen X."/>
            <person name="Zhang X."/>
            <person name="Shao Z."/>
            <person name="Zhang J."/>
            <person name="Zhang M."/>
        </authorList>
    </citation>
    <scope>NUCLEOTIDE SEQUENCE</scope>
    <source>
        <strain evidence="2">PS10</strain>
    </source>
</reference>
<dbReference type="Proteomes" id="UP001173801">
    <property type="component" value="Unassembled WGS sequence"/>
</dbReference>
<dbReference type="InterPro" id="IPR043732">
    <property type="entry name" value="DUF5675"/>
</dbReference>
<protein>
    <submittedName>
        <fullName evidence="2">DUF5675 family protein</fullName>
    </submittedName>
</protein>
<keyword evidence="3" id="KW-1185">Reference proteome</keyword>
<name>A0ABT7HMM9_9BACT</name>
<proteinExistence type="predicted"/>
<organism evidence="2 3">
    <name type="scientific">Campylobacter gastrosuis</name>
    <dbReference type="NCBI Taxonomy" id="2974576"/>
    <lineage>
        <taxon>Bacteria</taxon>
        <taxon>Pseudomonadati</taxon>
        <taxon>Campylobacterota</taxon>
        <taxon>Epsilonproteobacteria</taxon>
        <taxon>Campylobacterales</taxon>
        <taxon>Campylobacteraceae</taxon>
        <taxon>Campylobacter</taxon>
    </lineage>
</organism>
<comment type="caution">
    <text evidence="2">The sequence shown here is derived from an EMBL/GenBank/DDBJ whole genome shotgun (WGS) entry which is preliminary data.</text>
</comment>
<dbReference type="Pfam" id="PF18925">
    <property type="entry name" value="DUF5675"/>
    <property type="match status" value="1"/>
</dbReference>
<feature type="domain" description="DUF5675" evidence="1">
    <location>
        <begin position="5"/>
        <end position="120"/>
    </location>
</feature>
<evidence type="ECO:0000259" key="1">
    <source>
        <dbReference type="Pfam" id="PF18925"/>
    </source>
</evidence>
<evidence type="ECO:0000313" key="2">
    <source>
        <dbReference type="EMBL" id="MDL0088177.1"/>
    </source>
</evidence>
<gene>
    <name evidence="2" type="ORF">NYG85_02135</name>
</gene>